<name>A0A672UVA3_STRHB</name>
<comment type="similarity">
    <text evidence="1">Belongs to the arrestin family.</text>
</comment>
<dbReference type="GO" id="GO:0007601">
    <property type="term" value="P:visual perception"/>
    <property type="evidence" value="ECO:0007669"/>
    <property type="project" value="UniProtKB-KW"/>
</dbReference>
<evidence type="ECO:0000256" key="2">
    <source>
        <dbReference type="ARBA" id="ARBA00017730"/>
    </source>
</evidence>
<dbReference type="InterPro" id="IPR014752">
    <property type="entry name" value="Arrestin-like_C"/>
</dbReference>
<dbReference type="Ensembl" id="ENSSHBT00005022012.1">
    <property type="protein sequence ID" value="ENSSHBP00005018412.1"/>
    <property type="gene ID" value="ENSSHBG00005015883.1"/>
</dbReference>
<dbReference type="Pfam" id="PF00339">
    <property type="entry name" value="Arrestin_N"/>
    <property type="match status" value="1"/>
</dbReference>
<dbReference type="GO" id="GO:0045202">
    <property type="term" value="C:synapse"/>
    <property type="evidence" value="ECO:0007669"/>
    <property type="project" value="Ensembl"/>
</dbReference>
<evidence type="ECO:0000259" key="7">
    <source>
        <dbReference type="SMART" id="SM01017"/>
    </source>
</evidence>
<dbReference type="GO" id="GO:0007165">
    <property type="term" value="P:signal transduction"/>
    <property type="evidence" value="ECO:0007669"/>
    <property type="project" value="InterPro"/>
</dbReference>
<evidence type="ECO:0000256" key="4">
    <source>
        <dbReference type="ARBA" id="ARBA00023305"/>
    </source>
</evidence>
<sequence>MHVLLNGHGTQEHDILLGSLVNGVGLALNLQDIKIPKGRTSCARSGTGLGDAPCLQACREALPSILQREEWPSPSLPALGVGCATSSSLIQGSQHVCLCFLCRVFKKTSPNSKLSIYLGKRDFVDHVDSVDSVDGVCLIDPEYLKDRKVYVTLTCAFRYGRDDLDVIGLTFRKDIYVLTTQIFPPVPDQAPKTLTPLQEKLMKKLGENAYPFTFEVATNLPCSVTLQPGPDDVGKACGVDFEVKGFCAENLEEKIHKRNSVRLIIRKIQFAPPIMGPAPKSETTRQFMMSDKPLHLEASLDKEIYYHGDPINVTVNINNTTNKIVKKIKISVDQITDVVLYSLDKYTKTVCAEEINENVGANSTFSKTYSVTPMLSANREKRGLALDGKLKHEDTNLASSTILRPGMDKEVLGILVSYKVKVNLVVSRGGILGDLTSSDVGVELPVILMHPKPADGKYPHSEENW</sequence>
<dbReference type="AlphaFoldDB" id="A0A672UVA3"/>
<dbReference type="InterPro" id="IPR014753">
    <property type="entry name" value="Arrestin_N"/>
</dbReference>
<feature type="domain" description="Arrestin C-terminal-like" evidence="7">
    <location>
        <begin position="290"/>
        <end position="453"/>
    </location>
</feature>
<dbReference type="GO" id="GO:0001917">
    <property type="term" value="C:photoreceptor inner segment"/>
    <property type="evidence" value="ECO:0007669"/>
    <property type="project" value="Ensembl"/>
</dbReference>
<keyword evidence="4" id="KW-0844">Vision</keyword>
<dbReference type="InParanoid" id="A0A672UVA3"/>
<dbReference type="GO" id="GO:0002046">
    <property type="term" value="F:opsin binding"/>
    <property type="evidence" value="ECO:0007669"/>
    <property type="project" value="Ensembl"/>
</dbReference>
<dbReference type="GeneTree" id="ENSGT00950000182887"/>
<dbReference type="InterPro" id="IPR011021">
    <property type="entry name" value="Arrestin-like_N"/>
</dbReference>
<dbReference type="PRINTS" id="PR00309">
    <property type="entry name" value="ARRESTIN"/>
</dbReference>
<proteinExistence type="inferred from homology"/>
<reference evidence="8 9" key="1">
    <citation type="submission" date="2019-11" db="EMBL/GenBank/DDBJ databases">
        <title>Strigops habroptila (kakapo) genome, bStrHab1, primary haplotype, v2.</title>
        <authorList>
            <person name="Jarvis E.D."/>
            <person name="Howard J."/>
            <person name="Rhie A."/>
            <person name="Phillippy A."/>
            <person name="Korlach J."/>
            <person name="Digby A."/>
            <person name="Iorns D."/>
            <person name="Eason D."/>
            <person name="Robertson B."/>
            <person name="Raemaekers T."/>
            <person name="Howe K."/>
            <person name="Lewin H."/>
            <person name="Damas J."/>
            <person name="Hastie A."/>
            <person name="Tracey A."/>
            <person name="Chow W."/>
            <person name="Fedrigo O."/>
        </authorList>
    </citation>
    <scope>NUCLEOTIDE SEQUENCE [LARGE SCALE GENOMIC DNA]</scope>
</reference>
<keyword evidence="9" id="KW-1185">Reference proteome</keyword>
<dbReference type="InterPro" id="IPR011022">
    <property type="entry name" value="Arrestin_C-like"/>
</dbReference>
<dbReference type="FunFam" id="2.60.40.640:FF:000011">
    <property type="entry name" value="S-arrestin isoform X2"/>
    <property type="match status" value="1"/>
</dbReference>
<dbReference type="InterPro" id="IPR014756">
    <property type="entry name" value="Ig_E-set"/>
</dbReference>
<dbReference type="PANTHER" id="PTHR11792:SF19">
    <property type="entry name" value="ARRESTIN-C"/>
    <property type="match status" value="1"/>
</dbReference>
<dbReference type="PANTHER" id="PTHR11792">
    <property type="entry name" value="ARRESTIN"/>
    <property type="match status" value="1"/>
</dbReference>
<dbReference type="InterPro" id="IPR000698">
    <property type="entry name" value="Arrestin"/>
</dbReference>
<dbReference type="Gene3D" id="2.60.40.640">
    <property type="match status" value="1"/>
</dbReference>
<dbReference type="Proteomes" id="UP000472266">
    <property type="component" value="Chromosome 10"/>
</dbReference>
<dbReference type="GO" id="GO:0002031">
    <property type="term" value="P:G protein-coupled receptor internalization"/>
    <property type="evidence" value="ECO:0007669"/>
    <property type="project" value="TreeGrafter"/>
</dbReference>
<dbReference type="Pfam" id="PF02752">
    <property type="entry name" value="Arrestin_C"/>
    <property type="match status" value="1"/>
</dbReference>
<evidence type="ECO:0000313" key="8">
    <source>
        <dbReference type="Ensembl" id="ENSSHBP00005018412.1"/>
    </source>
</evidence>
<dbReference type="SMART" id="SM01017">
    <property type="entry name" value="Arrestin_C"/>
    <property type="match status" value="1"/>
</dbReference>
<organism evidence="8 9">
    <name type="scientific">Strigops habroptila</name>
    <name type="common">Kakapo</name>
    <dbReference type="NCBI Taxonomy" id="2489341"/>
    <lineage>
        <taxon>Eukaryota</taxon>
        <taxon>Metazoa</taxon>
        <taxon>Chordata</taxon>
        <taxon>Craniata</taxon>
        <taxon>Vertebrata</taxon>
        <taxon>Euteleostomi</taxon>
        <taxon>Archelosauria</taxon>
        <taxon>Archosauria</taxon>
        <taxon>Dinosauria</taxon>
        <taxon>Saurischia</taxon>
        <taxon>Theropoda</taxon>
        <taxon>Coelurosauria</taxon>
        <taxon>Aves</taxon>
        <taxon>Neognathae</taxon>
        <taxon>Neoaves</taxon>
        <taxon>Telluraves</taxon>
        <taxon>Australaves</taxon>
        <taxon>Psittaciformes</taxon>
        <taxon>Psittacidae</taxon>
        <taxon>Strigops</taxon>
    </lineage>
</organism>
<reference evidence="8" key="2">
    <citation type="submission" date="2025-08" db="UniProtKB">
        <authorList>
            <consortium name="Ensembl"/>
        </authorList>
    </citation>
    <scope>IDENTIFICATION</scope>
</reference>
<dbReference type="FunFam" id="2.60.40.840:FF:000001">
    <property type="entry name" value="beta-arrestin-1 isoform X1"/>
    <property type="match status" value="1"/>
</dbReference>
<dbReference type="Gene3D" id="2.60.40.840">
    <property type="match status" value="1"/>
</dbReference>
<dbReference type="GO" id="GO:0051219">
    <property type="term" value="F:phosphoprotein binding"/>
    <property type="evidence" value="ECO:0007669"/>
    <property type="project" value="Ensembl"/>
</dbReference>
<dbReference type="PROSITE" id="PS00295">
    <property type="entry name" value="ARRESTINS"/>
    <property type="match status" value="1"/>
</dbReference>
<dbReference type="OMA" id="NYTKTVC"/>
<accession>A0A672UVA3</accession>
<protein>
    <recommendedName>
        <fullName evidence="2">Arrestin-C</fullName>
    </recommendedName>
    <alternativeName>
        <fullName evidence="6">Cone arrestin</fullName>
    </alternativeName>
</protein>
<evidence type="ECO:0000256" key="1">
    <source>
        <dbReference type="ARBA" id="ARBA00005298"/>
    </source>
</evidence>
<dbReference type="SUPFAM" id="SSF81296">
    <property type="entry name" value="E set domains"/>
    <property type="match status" value="2"/>
</dbReference>
<reference evidence="8" key="3">
    <citation type="submission" date="2025-09" db="UniProtKB">
        <authorList>
            <consortium name="Ensembl"/>
        </authorList>
    </citation>
    <scope>IDENTIFICATION</scope>
</reference>
<evidence type="ECO:0000256" key="6">
    <source>
        <dbReference type="ARBA" id="ARBA00031498"/>
    </source>
</evidence>
<evidence type="ECO:0000256" key="5">
    <source>
        <dbReference type="ARBA" id="ARBA00024976"/>
    </source>
</evidence>
<keyword evidence="3" id="KW-0716">Sensory transduction</keyword>
<gene>
    <name evidence="8" type="primary">ARR3</name>
</gene>
<evidence type="ECO:0000256" key="3">
    <source>
        <dbReference type="ARBA" id="ARBA00022606"/>
    </source>
</evidence>
<dbReference type="GO" id="GO:0001750">
    <property type="term" value="C:photoreceptor outer segment"/>
    <property type="evidence" value="ECO:0007669"/>
    <property type="project" value="Ensembl"/>
</dbReference>
<dbReference type="GO" id="GO:0001664">
    <property type="term" value="F:G protein-coupled receptor binding"/>
    <property type="evidence" value="ECO:0007669"/>
    <property type="project" value="TreeGrafter"/>
</dbReference>
<evidence type="ECO:0000313" key="9">
    <source>
        <dbReference type="Proteomes" id="UP000472266"/>
    </source>
</evidence>
<dbReference type="InterPro" id="IPR017864">
    <property type="entry name" value="Arrestin_CS"/>
</dbReference>
<comment type="function">
    <text evidence="5">May play a role in an as yet undefined retina-specific signal transduction. Could bind to photoactivated-phosphorylated red/green opsins.</text>
</comment>